<evidence type="ECO:0000259" key="9">
    <source>
        <dbReference type="PROSITE" id="PS00624"/>
    </source>
</evidence>
<keyword evidence="7" id="KW-1015">Disulfide bond</keyword>
<evidence type="ECO:0000256" key="7">
    <source>
        <dbReference type="PIRSR" id="PIRSR000137-3"/>
    </source>
</evidence>
<dbReference type="GO" id="GO:0016614">
    <property type="term" value="F:oxidoreductase activity, acting on CH-OH group of donors"/>
    <property type="evidence" value="ECO:0007669"/>
    <property type="project" value="InterPro"/>
</dbReference>
<evidence type="ECO:0000256" key="3">
    <source>
        <dbReference type="ARBA" id="ARBA00022630"/>
    </source>
</evidence>
<proteinExistence type="inferred from homology"/>
<comment type="similarity">
    <text evidence="2">Belongs to the GMC oxidoreductase family.</text>
</comment>
<dbReference type="PIRSF" id="PIRSF000137">
    <property type="entry name" value="Alcohol_oxidase"/>
    <property type="match status" value="1"/>
</dbReference>
<dbReference type="Pfam" id="PF00732">
    <property type="entry name" value="GMC_oxred_N"/>
    <property type="match status" value="1"/>
</dbReference>
<dbReference type="Pfam" id="PF05199">
    <property type="entry name" value="GMC_oxred_C"/>
    <property type="match status" value="1"/>
</dbReference>
<feature type="signal peptide" evidence="8">
    <location>
        <begin position="1"/>
        <end position="25"/>
    </location>
</feature>
<feature type="chain" id="PRO_5041300551" description="Glucose-methanol-choline oxidoreductase N-terminal domain-containing protein" evidence="8">
    <location>
        <begin position="26"/>
        <end position="580"/>
    </location>
</feature>
<feature type="non-terminal residue" evidence="10">
    <location>
        <position position="1"/>
    </location>
</feature>
<dbReference type="GO" id="GO:0050660">
    <property type="term" value="F:flavin adenine dinucleotide binding"/>
    <property type="evidence" value="ECO:0007669"/>
    <property type="project" value="InterPro"/>
</dbReference>
<keyword evidence="3" id="KW-0285">Flavoprotein</keyword>
<name>A0AA38TPC0_9ASTR</name>
<dbReference type="InterPro" id="IPR051871">
    <property type="entry name" value="GMC_Oxidoreductase-Related"/>
</dbReference>
<comment type="cofactor">
    <cofactor evidence="1 6">
        <name>FAD</name>
        <dbReference type="ChEBI" id="CHEBI:57692"/>
    </cofactor>
</comment>
<evidence type="ECO:0000256" key="4">
    <source>
        <dbReference type="ARBA" id="ARBA00022729"/>
    </source>
</evidence>
<dbReference type="PANTHER" id="PTHR45968">
    <property type="entry name" value="OSJNBA0019K04.7 PROTEIN"/>
    <property type="match status" value="1"/>
</dbReference>
<feature type="binding site" evidence="6">
    <location>
        <position position="234"/>
    </location>
    <ligand>
        <name>FAD</name>
        <dbReference type="ChEBI" id="CHEBI:57692"/>
    </ligand>
</feature>
<accession>A0AA38TPC0</accession>
<feature type="binding site" evidence="6">
    <location>
        <begin position="477"/>
        <end position="478"/>
    </location>
    <ligand>
        <name>FAD</name>
        <dbReference type="ChEBI" id="CHEBI:57692"/>
    </ligand>
</feature>
<evidence type="ECO:0000256" key="5">
    <source>
        <dbReference type="ARBA" id="ARBA00022827"/>
    </source>
</evidence>
<dbReference type="AlphaFoldDB" id="A0AA38TPC0"/>
<keyword evidence="11" id="KW-1185">Reference proteome</keyword>
<evidence type="ECO:0000256" key="8">
    <source>
        <dbReference type="SAM" id="SignalP"/>
    </source>
</evidence>
<sequence length="580" mass="63697">MAYGSCIIVMATLIITIFFHEPCVAEIPPNYTFMNEATKAPRISFYDYIVVGGGPTGIPLATTLSQNYSVLLLERGGSPYGNPDITQLTNFGNYFLDPSPNSAAELFMSDDGVGNARPRVLGGGSSLNAGFYTRDEHKFFKEARLMDENLVNSSYEFVEKGMVFEPVVTEWQSALKGAFIDAGVTPYNGFTYDYAIGTKVGATTFDENGRRHTAADLLQYANPLGLSVYLHATVGKILFTTRGRTRPMAYGVVFEDESGNKRRAYLKGNQKDEIILSAGPLGSPQLLMLSGIGPKDQLDAQQIKLVLNQPLVGQGMADNPLNAIFIPSPIPVGHSVIQVVGVQFGSQIEQVSSVNVVLGSPSDYQGFSYEMGGFVLSKLEGPFSTGELKLRSRNPTDIPSVKFNYFEDPRDLERCVNSISTILTAIESSAFSKFKYANMTTQDILELNAKLPTYFPTNANTSLSLEQFCKDTVRTLWHFHGGCQIGKVVDDDYKLIGVDNLRVIDGSTILNAPANLLMLGRYMGLTIQAQRLESGKSESRLVFTSTTWEGSRIFPGKNDDKDGESYPINFIILQTTRTEY</sequence>
<dbReference type="SUPFAM" id="SSF51905">
    <property type="entry name" value="FAD/NAD(P)-binding domain"/>
    <property type="match status" value="1"/>
</dbReference>
<dbReference type="InterPro" id="IPR036188">
    <property type="entry name" value="FAD/NAD-bd_sf"/>
</dbReference>
<dbReference type="InterPro" id="IPR012132">
    <property type="entry name" value="GMC_OxRdtase"/>
</dbReference>
<organism evidence="10 11">
    <name type="scientific">Centaurea solstitialis</name>
    <name type="common">yellow star-thistle</name>
    <dbReference type="NCBI Taxonomy" id="347529"/>
    <lineage>
        <taxon>Eukaryota</taxon>
        <taxon>Viridiplantae</taxon>
        <taxon>Streptophyta</taxon>
        <taxon>Embryophyta</taxon>
        <taxon>Tracheophyta</taxon>
        <taxon>Spermatophyta</taxon>
        <taxon>Magnoliopsida</taxon>
        <taxon>eudicotyledons</taxon>
        <taxon>Gunneridae</taxon>
        <taxon>Pentapetalae</taxon>
        <taxon>asterids</taxon>
        <taxon>campanulids</taxon>
        <taxon>Asterales</taxon>
        <taxon>Asteraceae</taxon>
        <taxon>Carduoideae</taxon>
        <taxon>Cardueae</taxon>
        <taxon>Centaureinae</taxon>
        <taxon>Centaurea</taxon>
    </lineage>
</organism>
<protein>
    <recommendedName>
        <fullName evidence="9">Glucose-methanol-choline oxidoreductase N-terminal domain-containing protein</fullName>
    </recommendedName>
</protein>
<evidence type="ECO:0000313" key="10">
    <source>
        <dbReference type="EMBL" id="KAJ9564615.1"/>
    </source>
</evidence>
<evidence type="ECO:0000313" key="11">
    <source>
        <dbReference type="Proteomes" id="UP001172457"/>
    </source>
</evidence>
<feature type="domain" description="Glucose-methanol-choline oxidoreductase N-terminal" evidence="9">
    <location>
        <begin position="279"/>
        <end position="293"/>
    </location>
</feature>
<dbReference type="PANTHER" id="PTHR45968:SF3">
    <property type="entry name" value="OS04G0573100 PROTEIN"/>
    <property type="match status" value="1"/>
</dbReference>
<keyword evidence="4 8" id="KW-0732">Signal</keyword>
<gene>
    <name evidence="10" type="ORF">OSB04_000581</name>
</gene>
<evidence type="ECO:0000256" key="2">
    <source>
        <dbReference type="ARBA" id="ARBA00010790"/>
    </source>
</evidence>
<dbReference type="Gene3D" id="3.50.50.60">
    <property type="entry name" value="FAD/NAD(P)-binding domain"/>
    <property type="match status" value="1"/>
</dbReference>
<dbReference type="InterPro" id="IPR007867">
    <property type="entry name" value="GMC_OxRtase_C"/>
</dbReference>
<feature type="binding site" evidence="6">
    <location>
        <position position="120"/>
    </location>
    <ligand>
        <name>FAD</name>
        <dbReference type="ChEBI" id="CHEBI:57692"/>
    </ligand>
</feature>
<reference evidence="10" key="1">
    <citation type="submission" date="2023-03" db="EMBL/GenBank/DDBJ databases">
        <title>Chromosome-scale reference genome and RAD-based genetic map of yellow starthistle (Centaurea solstitialis) reveal putative structural variation and QTLs associated with invader traits.</title>
        <authorList>
            <person name="Reatini B."/>
            <person name="Cang F.A."/>
            <person name="Jiang Q."/>
            <person name="Mckibben M.T.W."/>
            <person name="Barker M.S."/>
            <person name="Rieseberg L.H."/>
            <person name="Dlugosch K.M."/>
        </authorList>
    </citation>
    <scope>NUCLEOTIDE SEQUENCE</scope>
    <source>
        <strain evidence="10">CAN-66</strain>
        <tissue evidence="10">Leaf</tissue>
    </source>
</reference>
<evidence type="ECO:0000256" key="6">
    <source>
        <dbReference type="PIRSR" id="PIRSR000137-2"/>
    </source>
</evidence>
<evidence type="ECO:0000256" key="1">
    <source>
        <dbReference type="ARBA" id="ARBA00001974"/>
    </source>
</evidence>
<dbReference type="PROSITE" id="PS00624">
    <property type="entry name" value="GMC_OXRED_2"/>
    <property type="match status" value="1"/>
</dbReference>
<dbReference type="Proteomes" id="UP001172457">
    <property type="component" value="Chromosome 1"/>
</dbReference>
<dbReference type="SUPFAM" id="SSF54373">
    <property type="entry name" value="FAD-linked reductases, C-terminal domain"/>
    <property type="match status" value="1"/>
</dbReference>
<keyword evidence="5 6" id="KW-0274">FAD</keyword>
<feature type="disulfide bond" evidence="7">
    <location>
        <begin position="415"/>
        <end position="469"/>
    </location>
</feature>
<feature type="binding site" evidence="6">
    <location>
        <position position="506"/>
    </location>
    <ligand>
        <name>FAD</name>
        <dbReference type="ChEBI" id="CHEBI:57692"/>
    </ligand>
</feature>
<dbReference type="Gene3D" id="3.30.410.40">
    <property type="match status" value="1"/>
</dbReference>
<dbReference type="InterPro" id="IPR000172">
    <property type="entry name" value="GMC_OxRdtase_N"/>
</dbReference>
<dbReference type="EMBL" id="JARYMX010000001">
    <property type="protein sequence ID" value="KAJ9564615.1"/>
    <property type="molecule type" value="Genomic_DNA"/>
</dbReference>
<comment type="caution">
    <text evidence="10">The sequence shown here is derived from an EMBL/GenBank/DDBJ whole genome shotgun (WGS) entry which is preliminary data.</text>
</comment>